<feature type="transmembrane region" description="Helical" evidence="2">
    <location>
        <begin position="6"/>
        <end position="26"/>
    </location>
</feature>
<dbReference type="PANTHER" id="PTHR41532:SF1">
    <property type="entry name" value="FIXS PROTEIN"/>
    <property type="match status" value="1"/>
</dbReference>
<feature type="region of interest" description="Disordered" evidence="1">
    <location>
        <begin position="40"/>
        <end position="79"/>
    </location>
</feature>
<dbReference type="PANTHER" id="PTHR41532">
    <property type="entry name" value="FIXS PROTEIN"/>
    <property type="match status" value="1"/>
</dbReference>
<reference evidence="3 4" key="1">
    <citation type="submission" date="2024-08" db="EMBL/GenBank/DDBJ databases">
        <title>Whole-genome sequencing of halo(alkali)philic microorganisms from hypersaline lakes.</title>
        <authorList>
            <person name="Sorokin D.Y."/>
            <person name="Merkel A.Y."/>
            <person name="Messina E."/>
            <person name="Yakimov M."/>
        </authorList>
    </citation>
    <scope>NUCLEOTIDE SEQUENCE [LARGE SCALE GENOMIC DNA]</scope>
    <source>
        <strain evidence="3 4">Cl-TMA</strain>
    </source>
</reference>
<protein>
    <submittedName>
        <fullName evidence="3">Cbb3-type cytochrome oxidase assembly protein CcoS</fullName>
    </submittedName>
</protein>
<keyword evidence="4" id="KW-1185">Reference proteome</keyword>
<dbReference type="Proteomes" id="UP001575181">
    <property type="component" value="Unassembled WGS sequence"/>
</dbReference>
<dbReference type="RefSeq" id="WP_373654135.1">
    <property type="nucleotide sequence ID" value="NZ_JBGUAW010000001.1"/>
</dbReference>
<keyword evidence="2" id="KW-0812">Transmembrane</keyword>
<evidence type="ECO:0000256" key="2">
    <source>
        <dbReference type="SAM" id="Phobius"/>
    </source>
</evidence>
<comment type="caution">
    <text evidence="3">The sequence shown here is derived from an EMBL/GenBank/DDBJ whole genome shotgun (WGS) entry which is preliminary data.</text>
</comment>
<keyword evidence="2" id="KW-1133">Transmembrane helix</keyword>
<dbReference type="InterPro" id="IPR004714">
    <property type="entry name" value="Cyt_oxidase_maturation_cbb3"/>
</dbReference>
<name>A0ABV4TS14_9GAMM</name>
<dbReference type="EMBL" id="JBGUAW010000001">
    <property type="protein sequence ID" value="MFA9459345.1"/>
    <property type="molecule type" value="Genomic_DNA"/>
</dbReference>
<feature type="compositionally biased region" description="Basic and acidic residues" evidence="1">
    <location>
        <begin position="41"/>
        <end position="79"/>
    </location>
</feature>
<dbReference type="NCBIfam" id="TIGR00847">
    <property type="entry name" value="ccoS"/>
    <property type="match status" value="1"/>
</dbReference>
<keyword evidence="2" id="KW-0472">Membrane</keyword>
<accession>A0ABV4TS14</accession>
<organism evidence="3 4">
    <name type="scientific">Thiohalorhabdus methylotrophus</name>
    <dbReference type="NCBI Taxonomy" id="3242694"/>
    <lineage>
        <taxon>Bacteria</taxon>
        <taxon>Pseudomonadati</taxon>
        <taxon>Pseudomonadota</taxon>
        <taxon>Gammaproteobacteria</taxon>
        <taxon>Thiohalorhabdales</taxon>
        <taxon>Thiohalorhabdaceae</taxon>
        <taxon>Thiohalorhabdus</taxon>
    </lineage>
</organism>
<evidence type="ECO:0000256" key="1">
    <source>
        <dbReference type="SAM" id="MobiDB-lite"/>
    </source>
</evidence>
<evidence type="ECO:0000313" key="3">
    <source>
        <dbReference type="EMBL" id="MFA9459345.1"/>
    </source>
</evidence>
<proteinExistence type="predicted"/>
<gene>
    <name evidence="3" type="primary">ccoS</name>
    <name evidence="3" type="ORF">ACERLL_00705</name>
</gene>
<dbReference type="Pfam" id="PF03597">
    <property type="entry name" value="FixS"/>
    <property type="match status" value="1"/>
</dbReference>
<sequence length="79" mass="8739">METLFSLLPIVLGLVVLAVAALLWAIRSGQFDDLEGPAYRILHDDDDPRIPFNREQREAGEGEQENRADDGDEKGQSGT</sequence>
<evidence type="ECO:0000313" key="4">
    <source>
        <dbReference type="Proteomes" id="UP001575181"/>
    </source>
</evidence>